<feature type="region of interest" description="Disordered" evidence="5">
    <location>
        <begin position="369"/>
        <end position="431"/>
    </location>
</feature>
<dbReference type="PANTHER" id="PTHR31250">
    <property type="entry name" value="IQ DOMAIN-CONTAINING PROTEIN IQM3"/>
    <property type="match status" value="1"/>
</dbReference>
<evidence type="ECO:0000256" key="5">
    <source>
        <dbReference type="SAM" id="MobiDB-lite"/>
    </source>
</evidence>
<dbReference type="InterPro" id="IPR044159">
    <property type="entry name" value="IQM"/>
</dbReference>
<keyword evidence="4" id="KW-0539">Nucleus</keyword>
<name>A0A833QXD1_9POAL</name>
<dbReference type="GO" id="GO:0005737">
    <property type="term" value="C:cytoplasm"/>
    <property type="evidence" value="ECO:0007669"/>
    <property type="project" value="UniProtKB-SubCell"/>
</dbReference>
<protein>
    <recommendedName>
        <fullName evidence="8">Calmodulin-binding family protein</fullName>
    </recommendedName>
</protein>
<evidence type="ECO:0000256" key="1">
    <source>
        <dbReference type="ARBA" id="ARBA00004123"/>
    </source>
</evidence>
<gene>
    <name evidence="6" type="ORF">FCM35_KLT08199</name>
</gene>
<proteinExistence type="predicted"/>
<keyword evidence="3" id="KW-0963">Cytoplasm</keyword>
<evidence type="ECO:0000313" key="7">
    <source>
        <dbReference type="Proteomes" id="UP000623129"/>
    </source>
</evidence>
<dbReference type="Proteomes" id="UP000623129">
    <property type="component" value="Unassembled WGS sequence"/>
</dbReference>
<reference evidence="6" key="1">
    <citation type="submission" date="2020-01" db="EMBL/GenBank/DDBJ databases">
        <title>Genome sequence of Kobresia littledalei, the first chromosome-level genome in the family Cyperaceae.</title>
        <authorList>
            <person name="Qu G."/>
        </authorList>
    </citation>
    <scope>NUCLEOTIDE SEQUENCE</scope>
    <source>
        <strain evidence="6">C.B.Clarke</strain>
        <tissue evidence="6">Leaf</tissue>
    </source>
</reference>
<organism evidence="6 7">
    <name type="scientific">Carex littledalei</name>
    <dbReference type="NCBI Taxonomy" id="544730"/>
    <lineage>
        <taxon>Eukaryota</taxon>
        <taxon>Viridiplantae</taxon>
        <taxon>Streptophyta</taxon>
        <taxon>Embryophyta</taxon>
        <taxon>Tracheophyta</taxon>
        <taxon>Spermatophyta</taxon>
        <taxon>Magnoliopsida</taxon>
        <taxon>Liliopsida</taxon>
        <taxon>Poales</taxon>
        <taxon>Cyperaceae</taxon>
        <taxon>Cyperoideae</taxon>
        <taxon>Cariceae</taxon>
        <taxon>Carex</taxon>
        <taxon>Carex subgen. Euthyceras</taxon>
    </lineage>
</organism>
<sequence length="510" mass="57393">MGLSLSPLSSAWVELMPYNLLTSTSGSNSTHETSPKQILEGSLSFKNWKATKEINLKNEIPNQNGEMFESALCIELSPRLKFESALCAELSPRPKCELDAAAVKLQKVYKSYRTRRNLADCAVVVEELWWKALDFASLKHSSISFFNENKPESASSRWARALTRAAKVGKGLSKSSKAQKLALQHWLEAIDPRHRYGHNLHFYYEIWFVSESAQPFFYWLDIGEGKEINLEKCPRTKLQQQCIKYLGPNEREAYEVIVENGMLLWKNSKLLVHTNEGSKWIFVLSTTKELYVGEKKKGSFQHSSFLSGGAITAAGRLVVKEGILMAIWPYSGHYHPTEEHFQEFMNYLREKDVDLTNVKICSVNQDEEYSKPNIDSASSQASSTIQSIEVNKPAVENETGDLSDTESDDTTSLKSPLSILPDNHMDRKWTSGAGPRIRCVRDYPADLQFKALEHVNLSPRPGMSPIGGVKNPIPSPRPSPGIRLSRKFTCMTVPPSNISLTLPAFKKNKT</sequence>
<evidence type="ECO:0000256" key="2">
    <source>
        <dbReference type="ARBA" id="ARBA00004496"/>
    </source>
</evidence>
<dbReference type="AlphaFoldDB" id="A0A833QXD1"/>
<dbReference type="GO" id="GO:0005634">
    <property type="term" value="C:nucleus"/>
    <property type="evidence" value="ECO:0007669"/>
    <property type="project" value="UniProtKB-SubCell"/>
</dbReference>
<keyword evidence="7" id="KW-1185">Reference proteome</keyword>
<dbReference type="PANTHER" id="PTHR31250:SF27">
    <property type="entry name" value="IQ DOMAIN-CONTAINING PROTEIN IQM5"/>
    <property type="match status" value="1"/>
</dbReference>
<evidence type="ECO:0000256" key="3">
    <source>
        <dbReference type="ARBA" id="ARBA00022490"/>
    </source>
</evidence>
<evidence type="ECO:0008006" key="8">
    <source>
        <dbReference type="Google" id="ProtNLM"/>
    </source>
</evidence>
<evidence type="ECO:0000256" key="4">
    <source>
        <dbReference type="ARBA" id="ARBA00023242"/>
    </source>
</evidence>
<dbReference type="EMBL" id="SWLB01000018">
    <property type="protein sequence ID" value="KAF3326569.1"/>
    <property type="molecule type" value="Genomic_DNA"/>
</dbReference>
<comment type="caution">
    <text evidence="6">The sequence shown here is derived from an EMBL/GenBank/DDBJ whole genome shotgun (WGS) entry which is preliminary data.</text>
</comment>
<accession>A0A833QXD1</accession>
<evidence type="ECO:0000313" key="6">
    <source>
        <dbReference type="EMBL" id="KAF3326569.1"/>
    </source>
</evidence>
<dbReference type="OrthoDB" id="7344096at2759"/>
<feature type="compositionally biased region" description="Low complexity" evidence="5">
    <location>
        <begin position="376"/>
        <end position="388"/>
    </location>
</feature>
<feature type="compositionally biased region" description="Acidic residues" evidence="5">
    <location>
        <begin position="398"/>
        <end position="409"/>
    </location>
</feature>
<comment type="subcellular location">
    <subcellularLocation>
        <location evidence="2">Cytoplasm</location>
    </subcellularLocation>
    <subcellularLocation>
        <location evidence="1">Nucleus</location>
    </subcellularLocation>
</comment>